<reference evidence="4" key="1">
    <citation type="submission" date="2011-04" db="EMBL/GenBank/DDBJ databases">
        <title>The complete genome of Thermodesulfatator indicus DSM 15286.</title>
        <authorList>
            <person name="Lucas S."/>
            <person name="Copeland A."/>
            <person name="Lapidus A."/>
            <person name="Bruce D."/>
            <person name="Goodwin L."/>
            <person name="Pitluck S."/>
            <person name="Peters L."/>
            <person name="Kyrpides N."/>
            <person name="Mavromatis K."/>
            <person name="Pagani I."/>
            <person name="Ivanova N."/>
            <person name="Saunders L."/>
            <person name="Detter J.C."/>
            <person name="Tapia R."/>
            <person name="Han C."/>
            <person name="Land M."/>
            <person name="Hauser L."/>
            <person name="Markowitz V."/>
            <person name="Cheng J.-F."/>
            <person name="Hugenholtz P."/>
            <person name="Woyke T."/>
            <person name="Wu D."/>
            <person name="Spring S."/>
            <person name="Schroeder M."/>
            <person name="Brambilla E."/>
            <person name="Klenk H.-P."/>
            <person name="Eisen J.A."/>
        </authorList>
    </citation>
    <scope>NUCLEOTIDE SEQUENCE [LARGE SCALE GENOMIC DNA]</scope>
    <source>
        <strain evidence="4">DSM 15286 / JCM 11887 / CIR29812</strain>
    </source>
</reference>
<dbReference type="OrthoDB" id="977000at2"/>
<proteinExistence type="predicted"/>
<dbReference type="InterPro" id="IPR011990">
    <property type="entry name" value="TPR-like_helical_dom_sf"/>
</dbReference>
<gene>
    <name evidence="3" type="ordered locus">Thein_1880</name>
</gene>
<dbReference type="EMBL" id="CP002683">
    <property type="protein sequence ID" value="AEH45735.1"/>
    <property type="molecule type" value="Genomic_DNA"/>
</dbReference>
<name>F8ACA0_THEID</name>
<dbReference type="SMART" id="SM00028">
    <property type="entry name" value="TPR"/>
    <property type="match status" value="3"/>
</dbReference>
<dbReference type="AlphaFoldDB" id="F8ACA0"/>
<dbReference type="RefSeq" id="WP_013908474.1">
    <property type="nucleotide sequence ID" value="NC_015681.1"/>
</dbReference>
<reference evidence="3 4" key="2">
    <citation type="journal article" date="2012" name="Stand. Genomic Sci.">
        <title>Complete genome sequence of the thermophilic sulfate-reducing ocean bacterium Thermodesulfatator indicus type strain (CIR29812(T)).</title>
        <authorList>
            <person name="Anderson I."/>
            <person name="Saunders E."/>
            <person name="Lapidus A."/>
            <person name="Nolan M."/>
            <person name="Lucas S."/>
            <person name="Tice H."/>
            <person name="Del Rio T.G."/>
            <person name="Cheng J.F."/>
            <person name="Han C."/>
            <person name="Tapia R."/>
            <person name="Goodwin L.A."/>
            <person name="Pitluck S."/>
            <person name="Liolios K."/>
            <person name="Mavromatis K."/>
            <person name="Pagani I."/>
            <person name="Ivanova N."/>
            <person name="Mikhailova N."/>
            <person name="Pati A."/>
            <person name="Chen A."/>
            <person name="Palaniappan K."/>
            <person name="Land M."/>
            <person name="Hauser L."/>
            <person name="Jeffries C.D."/>
            <person name="Chang Y.J."/>
            <person name="Brambilla E.M."/>
            <person name="Rohde M."/>
            <person name="Spring S."/>
            <person name="Goker M."/>
            <person name="Detter J.C."/>
            <person name="Woyke T."/>
            <person name="Bristow J."/>
            <person name="Eisen J.A."/>
            <person name="Markowitz V."/>
            <person name="Hugenholtz P."/>
            <person name="Kyrpides N.C."/>
            <person name="Klenk H.P."/>
        </authorList>
    </citation>
    <scope>NUCLEOTIDE SEQUENCE [LARGE SCALE GENOMIC DNA]</scope>
    <source>
        <strain evidence="4">DSM 15286 / JCM 11887 / CIR29812</strain>
    </source>
</reference>
<feature type="repeat" description="TPR" evidence="1">
    <location>
        <begin position="198"/>
        <end position="231"/>
    </location>
</feature>
<evidence type="ECO:0000256" key="1">
    <source>
        <dbReference type="PROSITE-ProRule" id="PRU00339"/>
    </source>
</evidence>
<keyword evidence="4" id="KW-1185">Reference proteome</keyword>
<keyword evidence="2" id="KW-0812">Transmembrane</keyword>
<protein>
    <recommendedName>
        <fullName evidence="5">Tetratricopeptide TPR_1 repeat-containing protein</fullName>
    </recommendedName>
</protein>
<dbReference type="PaxDb" id="667014-Thein_1880"/>
<dbReference type="KEGG" id="tid:Thein_1880"/>
<sequence length="311" mass="36434">MSKLFEAIRKLQENQQTEFSIKPNNLNREKENQTKKNKIYLYIIICSLLLGCLVLMLFFTFEQKPLKRQTKLTNRQSIKKPIPQNNYIHIFKKQNISSVEQNFQQPQKNKNQKTLSQKENVKKIETQNTIKTKEKQIINSTIKNKFNQEKLTQKDLAKERRTLSLLQDNKTLTKNNIKVNNNTTNKQFKISSNIKNQFNNYLLLAEEARQSGQYEKAIYYYQQALAEEKDTQKKADILNNMGAIYLLQNKPYLAQITLEKAVKISDDPSIIYNLAIAYLKQQKTKKTCSLLNNAKNLTPELISIKLRFCSN</sequence>
<dbReference type="HOGENOM" id="CLU_894101_0_0_0"/>
<evidence type="ECO:0000313" key="3">
    <source>
        <dbReference type="EMBL" id="AEH45735.1"/>
    </source>
</evidence>
<keyword evidence="1" id="KW-0802">TPR repeat</keyword>
<keyword evidence="2" id="KW-1133">Transmembrane helix</keyword>
<accession>F8ACA0</accession>
<evidence type="ECO:0000256" key="2">
    <source>
        <dbReference type="SAM" id="Phobius"/>
    </source>
</evidence>
<dbReference type="SUPFAM" id="SSF48452">
    <property type="entry name" value="TPR-like"/>
    <property type="match status" value="1"/>
</dbReference>
<organism evidence="3 4">
    <name type="scientific">Thermodesulfatator indicus (strain DSM 15286 / JCM 11887 / CIR29812)</name>
    <dbReference type="NCBI Taxonomy" id="667014"/>
    <lineage>
        <taxon>Bacteria</taxon>
        <taxon>Pseudomonadati</taxon>
        <taxon>Thermodesulfobacteriota</taxon>
        <taxon>Thermodesulfobacteria</taxon>
        <taxon>Thermodesulfobacteriales</taxon>
        <taxon>Thermodesulfatatoraceae</taxon>
        <taxon>Thermodesulfatator</taxon>
    </lineage>
</organism>
<feature type="transmembrane region" description="Helical" evidence="2">
    <location>
        <begin position="39"/>
        <end position="61"/>
    </location>
</feature>
<dbReference type="PROSITE" id="PS50005">
    <property type="entry name" value="TPR"/>
    <property type="match status" value="1"/>
</dbReference>
<evidence type="ECO:0008006" key="5">
    <source>
        <dbReference type="Google" id="ProtNLM"/>
    </source>
</evidence>
<dbReference type="Proteomes" id="UP000006793">
    <property type="component" value="Chromosome"/>
</dbReference>
<evidence type="ECO:0000313" key="4">
    <source>
        <dbReference type="Proteomes" id="UP000006793"/>
    </source>
</evidence>
<dbReference type="STRING" id="667014.Thein_1880"/>
<dbReference type="Gene3D" id="1.25.40.10">
    <property type="entry name" value="Tetratricopeptide repeat domain"/>
    <property type="match status" value="1"/>
</dbReference>
<dbReference type="InterPro" id="IPR019734">
    <property type="entry name" value="TPR_rpt"/>
</dbReference>
<keyword evidence="2" id="KW-0472">Membrane</keyword>
<dbReference type="eggNOG" id="COG0457">
    <property type="taxonomic scope" value="Bacteria"/>
</dbReference>
<dbReference type="InParanoid" id="F8ACA0"/>